<accession>A0A8I6WUV2</accession>
<evidence type="ECO:0000256" key="1">
    <source>
        <dbReference type="ARBA" id="ARBA00004141"/>
    </source>
</evidence>
<dbReference type="GO" id="GO:0016020">
    <property type="term" value="C:membrane"/>
    <property type="evidence" value="ECO:0007669"/>
    <property type="project" value="UniProtKB-SubCell"/>
</dbReference>
<dbReference type="InterPro" id="IPR036259">
    <property type="entry name" value="MFS_trans_sf"/>
</dbReference>
<keyword evidence="7" id="KW-1185">Reference proteome</keyword>
<evidence type="ECO:0000256" key="3">
    <source>
        <dbReference type="ARBA" id="ARBA00022692"/>
    </source>
</evidence>
<comment type="subcellular location">
    <subcellularLocation>
        <location evidence="1">Membrane</location>
        <topology evidence="1">Multi-pass membrane protein</topology>
    </subcellularLocation>
</comment>
<dbReference type="Proteomes" id="UP000011116">
    <property type="component" value="Chromosome 1H"/>
</dbReference>
<evidence type="ECO:0000256" key="4">
    <source>
        <dbReference type="ARBA" id="ARBA00022989"/>
    </source>
</evidence>
<dbReference type="Gene3D" id="1.20.1250.20">
    <property type="entry name" value="MFS general substrate transporter like domains"/>
    <property type="match status" value="1"/>
</dbReference>
<comment type="similarity">
    <text evidence="2">Belongs to the major facilitator superfamily. Proton-dependent oligopeptide transporter (POT/PTR) (TC 2.A.17) family.</text>
</comment>
<organism evidence="6 7">
    <name type="scientific">Hordeum vulgare subsp. vulgare</name>
    <name type="common">Domesticated barley</name>
    <dbReference type="NCBI Taxonomy" id="112509"/>
    <lineage>
        <taxon>Eukaryota</taxon>
        <taxon>Viridiplantae</taxon>
        <taxon>Streptophyta</taxon>
        <taxon>Embryophyta</taxon>
        <taxon>Tracheophyta</taxon>
        <taxon>Spermatophyta</taxon>
        <taxon>Magnoliopsida</taxon>
        <taxon>Liliopsida</taxon>
        <taxon>Poales</taxon>
        <taxon>Poaceae</taxon>
        <taxon>BOP clade</taxon>
        <taxon>Pooideae</taxon>
        <taxon>Triticodae</taxon>
        <taxon>Triticeae</taxon>
        <taxon>Hordeinae</taxon>
        <taxon>Hordeum</taxon>
    </lineage>
</organism>
<dbReference type="GO" id="GO:0022857">
    <property type="term" value="F:transmembrane transporter activity"/>
    <property type="evidence" value="ECO:0007669"/>
    <property type="project" value="InterPro"/>
</dbReference>
<dbReference type="AlphaFoldDB" id="A0A8I6WUV2"/>
<evidence type="ECO:0000313" key="6">
    <source>
        <dbReference type="EnsemblPlants" id="HORVU.MOREX.r3.1HG0065940.1"/>
    </source>
</evidence>
<dbReference type="Pfam" id="PF00854">
    <property type="entry name" value="PTR2"/>
    <property type="match status" value="1"/>
</dbReference>
<dbReference type="InterPro" id="IPR000109">
    <property type="entry name" value="POT_fam"/>
</dbReference>
<dbReference type="PANTHER" id="PTHR11654">
    <property type="entry name" value="OLIGOPEPTIDE TRANSPORTER-RELATED"/>
    <property type="match status" value="1"/>
</dbReference>
<dbReference type="Gramene" id="HORVU.MOREX.r3.1HG0065940.1">
    <property type="protein sequence ID" value="HORVU.MOREX.r3.1HG0065940.1"/>
    <property type="gene ID" value="HORVU.MOREX.r3.1HG0065940"/>
</dbReference>
<reference evidence="7" key="1">
    <citation type="journal article" date="2012" name="Nature">
        <title>A physical, genetic and functional sequence assembly of the barley genome.</title>
        <authorList>
            <consortium name="The International Barley Genome Sequencing Consortium"/>
            <person name="Mayer K.F."/>
            <person name="Waugh R."/>
            <person name="Brown J.W."/>
            <person name="Schulman A."/>
            <person name="Langridge P."/>
            <person name="Platzer M."/>
            <person name="Fincher G.B."/>
            <person name="Muehlbauer G.J."/>
            <person name="Sato K."/>
            <person name="Close T.J."/>
            <person name="Wise R.P."/>
            <person name="Stein N."/>
        </authorList>
    </citation>
    <scope>NUCLEOTIDE SEQUENCE [LARGE SCALE GENOMIC DNA]</scope>
    <source>
        <strain evidence="7">cv. Morex</strain>
    </source>
</reference>
<keyword evidence="5" id="KW-0472">Membrane</keyword>
<sequence>MSLEIPADNSLLYEATSKNTHKRGPRLAHTNDFRFFDKAAVISYLPLGNNSCQSSWRICTVTQVEELKILIRLLAIWATGVLFAAAISQMHTTSIQQGTVMNTKISSLSIPPASLYSFEVICVTATATKDLPRQWRQEFFCCWLRL</sequence>
<evidence type="ECO:0000313" key="7">
    <source>
        <dbReference type="Proteomes" id="UP000011116"/>
    </source>
</evidence>
<protein>
    <submittedName>
        <fullName evidence="6">Uncharacterized protein</fullName>
    </submittedName>
</protein>
<evidence type="ECO:0000256" key="2">
    <source>
        <dbReference type="ARBA" id="ARBA00005982"/>
    </source>
</evidence>
<name>A0A8I6WUV2_HORVV</name>
<dbReference type="OMA" id="ADACHKI"/>
<dbReference type="EnsemblPlants" id="HORVU.MOREX.r3.1HG0065940.1">
    <property type="protein sequence ID" value="HORVU.MOREX.r3.1HG0065940.1"/>
    <property type="gene ID" value="HORVU.MOREX.r3.1HG0065940"/>
</dbReference>
<evidence type="ECO:0000256" key="5">
    <source>
        <dbReference type="ARBA" id="ARBA00023136"/>
    </source>
</evidence>
<keyword evidence="4" id="KW-1133">Transmembrane helix</keyword>
<keyword evidence="3" id="KW-0812">Transmembrane</keyword>
<proteinExistence type="inferred from homology"/>
<reference evidence="6" key="2">
    <citation type="submission" date="2020-10" db="EMBL/GenBank/DDBJ databases">
        <authorList>
            <person name="Scholz U."/>
            <person name="Mascher M."/>
            <person name="Fiebig A."/>
        </authorList>
    </citation>
    <scope>NUCLEOTIDE SEQUENCE [LARGE SCALE GENOMIC DNA]</scope>
    <source>
        <strain evidence="6">cv. Morex</strain>
    </source>
</reference>
<reference evidence="6" key="3">
    <citation type="submission" date="2022-01" db="UniProtKB">
        <authorList>
            <consortium name="EnsemblPlants"/>
        </authorList>
    </citation>
    <scope>IDENTIFICATION</scope>
    <source>
        <strain evidence="6">subsp. vulgare</strain>
    </source>
</reference>